<dbReference type="Gene3D" id="1.10.1760.20">
    <property type="match status" value="1"/>
</dbReference>
<feature type="transmembrane region" description="Helical" evidence="1">
    <location>
        <begin position="131"/>
        <end position="156"/>
    </location>
</feature>
<keyword evidence="1" id="KW-0472">Membrane</keyword>
<dbReference type="RefSeq" id="WP_057809971.1">
    <property type="nucleotide sequence ID" value="NZ_BJUD01000002.1"/>
</dbReference>
<feature type="transmembrane region" description="Helical" evidence="1">
    <location>
        <begin position="39"/>
        <end position="58"/>
    </location>
</feature>
<dbReference type="EMBL" id="BJUD01000002">
    <property type="protein sequence ID" value="GEK27896.1"/>
    <property type="molecule type" value="Genomic_DNA"/>
</dbReference>
<feature type="transmembrane region" description="Helical" evidence="1">
    <location>
        <begin position="70"/>
        <end position="92"/>
    </location>
</feature>
<sequence>MGNSNALKRSMLAALLLALCVVGANVKIMGSIALDSAPAFLGAILLGPWFGAFLGFFGHMVSALLSGFPLTLPVHLIIGFNMAVCMFVFGWLRRHFGKSKLGSVLGSDVVGYILNVPLEIPLLYPILKATIFALFVPLTVATVANLVLCELIYVALPNRQKEADFLSVGVHK</sequence>
<accession>A0A510VM78</accession>
<gene>
    <name evidence="2" type="ORF">LSI01_02070</name>
</gene>
<dbReference type="Pfam" id="PF12822">
    <property type="entry name" value="ECF_trnsprt"/>
    <property type="match status" value="1"/>
</dbReference>
<dbReference type="AlphaFoldDB" id="A0A510VM78"/>
<organism evidence="2 3">
    <name type="scientific">Furfurilactobacillus siliginis</name>
    <dbReference type="NCBI Taxonomy" id="348151"/>
    <lineage>
        <taxon>Bacteria</taxon>
        <taxon>Bacillati</taxon>
        <taxon>Bacillota</taxon>
        <taxon>Bacilli</taxon>
        <taxon>Lactobacillales</taxon>
        <taxon>Lactobacillaceae</taxon>
        <taxon>Furfurilactobacillus</taxon>
    </lineage>
</organism>
<evidence type="ECO:0000256" key="1">
    <source>
        <dbReference type="SAM" id="Phobius"/>
    </source>
</evidence>
<evidence type="ECO:0000313" key="3">
    <source>
        <dbReference type="Proteomes" id="UP000321429"/>
    </source>
</evidence>
<proteinExistence type="predicted"/>
<dbReference type="Proteomes" id="UP000321429">
    <property type="component" value="Unassembled WGS sequence"/>
</dbReference>
<reference evidence="2 3" key="1">
    <citation type="submission" date="2019-07" db="EMBL/GenBank/DDBJ databases">
        <title>Whole genome shotgun sequence of Lactobacillus siliginis NBRC 101315.</title>
        <authorList>
            <person name="Hosoyama A."/>
            <person name="Uohara A."/>
            <person name="Ohji S."/>
            <person name="Ichikawa N."/>
        </authorList>
    </citation>
    <scope>NUCLEOTIDE SEQUENCE [LARGE SCALE GENOMIC DNA]</scope>
    <source>
        <strain evidence="2 3">NBRC 101315</strain>
    </source>
</reference>
<name>A0A510VM78_9LACO</name>
<keyword evidence="1" id="KW-0812">Transmembrane</keyword>
<dbReference type="GO" id="GO:0022857">
    <property type="term" value="F:transmembrane transporter activity"/>
    <property type="evidence" value="ECO:0007669"/>
    <property type="project" value="InterPro"/>
</dbReference>
<protein>
    <submittedName>
        <fullName evidence="2">Membrane protein</fullName>
    </submittedName>
</protein>
<evidence type="ECO:0000313" key="2">
    <source>
        <dbReference type="EMBL" id="GEK27896.1"/>
    </source>
</evidence>
<comment type="caution">
    <text evidence="2">The sequence shown here is derived from an EMBL/GenBank/DDBJ whole genome shotgun (WGS) entry which is preliminary data.</text>
</comment>
<keyword evidence="1" id="KW-1133">Transmembrane helix</keyword>
<dbReference type="InterPro" id="IPR024529">
    <property type="entry name" value="ECF_trnsprt_substrate-spec"/>
</dbReference>